<keyword evidence="3" id="KW-1185">Reference proteome</keyword>
<dbReference type="HOGENOM" id="CLU_2622293_0_0_1"/>
<feature type="compositionally biased region" description="Basic and acidic residues" evidence="1">
    <location>
        <begin position="22"/>
        <end position="38"/>
    </location>
</feature>
<evidence type="ECO:0000313" key="2">
    <source>
        <dbReference type="EMBL" id="KIM41806.1"/>
    </source>
</evidence>
<dbReference type="AlphaFoldDB" id="A0A0C3CDX0"/>
<dbReference type="Proteomes" id="UP000053424">
    <property type="component" value="Unassembled WGS sequence"/>
</dbReference>
<reference evidence="2 3" key="1">
    <citation type="submission" date="2014-04" db="EMBL/GenBank/DDBJ databases">
        <authorList>
            <consortium name="DOE Joint Genome Institute"/>
            <person name="Kuo A."/>
            <person name="Gay G."/>
            <person name="Dore J."/>
            <person name="Kohler A."/>
            <person name="Nagy L.G."/>
            <person name="Floudas D."/>
            <person name="Copeland A."/>
            <person name="Barry K.W."/>
            <person name="Cichocki N."/>
            <person name="Veneault-Fourrey C."/>
            <person name="LaButti K."/>
            <person name="Lindquist E.A."/>
            <person name="Lipzen A."/>
            <person name="Lundell T."/>
            <person name="Morin E."/>
            <person name="Murat C."/>
            <person name="Sun H."/>
            <person name="Tunlid A."/>
            <person name="Henrissat B."/>
            <person name="Grigoriev I.V."/>
            <person name="Hibbett D.S."/>
            <person name="Martin F."/>
            <person name="Nordberg H.P."/>
            <person name="Cantor M.N."/>
            <person name="Hua S.X."/>
        </authorList>
    </citation>
    <scope>NUCLEOTIDE SEQUENCE [LARGE SCALE GENOMIC DNA]</scope>
    <source>
        <strain evidence="3">h7</strain>
    </source>
</reference>
<evidence type="ECO:0000313" key="3">
    <source>
        <dbReference type="Proteomes" id="UP000053424"/>
    </source>
</evidence>
<name>A0A0C3CDX0_HEBCY</name>
<dbReference type="EMBL" id="KN831779">
    <property type="protein sequence ID" value="KIM41806.1"/>
    <property type="molecule type" value="Genomic_DNA"/>
</dbReference>
<feature type="compositionally biased region" description="Basic residues" evidence="1">
    <location>
        <begin position="1"/>
        <end position="13"/>
    </location>
</feature>
<sequence>MQRGRHANLHRRCLPGVSPETPARKSDHGRQRSRRVEGGPHIYPVAYNRVRGSHIGEELLELVRGGMNIHRPEYNLRA</sequence>
<accession>A0A0C3CDX0</accession>
<evidence type="ECO:0000256" key="1">
    <source>
        <dbReference type="SAM" id="MobiDB-lite"/>
    </source>
</evidence>
<proteinExistence type="predicted"/>
<gene>
    <name evidence="2" type="ORF">M413DRAFT_138346</name>
</gene>
<feature type="region of interest" description="Disordered" evidence="1">
    <location>
        <begin position="1"/>
        <end position="40"/>
    </location>
</feature>
<organism evidence="2 3">
    <name type="scientific">Hebeloma cylindrosporum</name>
    <dbReference type="NCBI Taxonomy" id="76867"/>
    <lineage>
        <taxon>Eukaryota</taxon>
        <taxon>Fungi</taxon>
        <taxon>Dikarya</taxon>
        <taxon>Basidiomycota</taxon>
        <taxon>Agaricomycotina</taxon>
        <taxon>Agaricomycetes</taxon>
        <taxon>Agaricomycetidae</taxon>
        <taxon>Agaricales</taxon>
        <taxon>Agaricineae</taxon>
        <taxon>Hymenogastraceae</taxon>
        <taxon>Hebeloma</taxon>
    </lineage>
</organism>
<protein>
    <submittedName>
        <fullName evidence="2">Uncharacterized protein</fullName>
    </submittedName>
</protein>
<reference evidence="3" key="2">
    <citation type="submission" date="2015-01" db="EMBL/GenBank/DDBJ databases">
        <title>Evolutionary Origins and Diversification of the Mycorrhizal Mutualists.</title>
        <authorList>
            <consortium name="DOE Joint Genome Institute"/>
            <consortium name="Mycorrhizal Genomics Consortium"/>
            <person name="Kohler A."/>
            <person name="Kuo A."/>
            <person name="Nagy L.G."/>
            <person name="Floudas D."/>
            <person name="Copeland A."/>
            <person name="Barry K.W."/>
            <person name="Cichocki N."/>
            <person name="Veneault-Fourrey C."/>
            <person name="LaButti K."/>
            <person name="Lindquist E.A."/>
            <person name="Lipzen A."/>
            <person name="Lundell T."/>
            <person name="Morin E."/>
            <person name="Murat C."/>
            <person name="Riley R."/>
            <person name="Ohm R."/>
            <person name="Sun H."/>
            <person name="Tunlid A."/>
            <person name="Henrissat B."/>
            <person name="Grigoriev I.V."/>
            <person name="Hibbett D.S."/>
            <person name="Martin F."/>
        </authorList>
    </citation>
    <scope>NUCLEOTIDE SEQUENCE [LARGE SCALE GENOMIC DNA]</scope>
    <source>
        <strain evidence="3">h7</strain>
    </source>
</reference>